<dbReference type="Pfam" id="PF12708">
    <property type="entry name" value="Pect-lyase_RHGA_epim"/>
    <property type="match status" value="1"/>
</dbReference>
<accession>A0ABU3SIX0</accession>
<dbReference type="SUPFAM" id="SSF51126">
    <property type="entry name" value="Pectin lyase-like"/>
    <property type="match status" value="1"/>
</dbReference>
<dbReference type="Pfam" id="PF13229">
    <property type="entry name" value="Beta_helix"/>
    <property type="match status" value="1"/>
</dbReference>
<dbReference type="InterPro" id="IPR006626">
    <property type="entry name" value="PbH1"/>
</dbReference>
<dbReference type="InterPro" id="IPR024535">
    <property type="entry name" value="RHGA/B-epi-like_pectate_lyase"/>
</dbReference>
<evidence type="ECO:0000259" key="1">
    <source>
        <dbReference type="Pfam" id="PF12708"/>
    </source>
</evidence>
<keyword evidence="3" id="KW-0378">Hydrolase</keyword>
<dbReference type="RefSeq" id="WP_316003472.1">
    <property type="nucleotide sequence ID" value="NZ_JAWDIT010000001.1"/>
</dbReference>
<gene>
    <name evidence="3" type="ORF">RWH44_03445</name>
</gene>
<feature type="domain" description="Right handed beta helix" evidence="2">
    <location>
        <begin position="155"/>
        <end position="325"/>
    </location>
</feature>
<protein>
    <submittedName>
        <fullName evidence="3">Glycosyl hydrolase family 28-related protein</fullName>
    </submittedName>
</protein>
<dbReference type="EMBL" id="JAWDIT010000001">
    <property type="protein sequence ID" value="MDU0344753.1"/>
    <property type="molecule type" value="Genomic_DNA"/>
</dbReference>
<name>A0ABU3SIX0_9MICO</name>
<dbReference type="InterPro" id="IPR039448">
    <property type="entry name" value="Beta_helix"/>
</dbReference>
<dbReference type="PROSITE" id="PS51318">
    <property type="entry name" value="TAT"/>
    <property type="match status" value="1"/>
</dbReference>
<dbReference type="InterPro" id="IPR006311">
    <property type="entry name" value="TAT_signal"/>
</dbReference>
<dbReference type="Gene3D" id="2.160.20.10">
    <property type="entry name" value="Single-stranded right-handed beta-helix, Pectin lyase-like"/>
    <property type="match status" value="1"/>
</dbReference>
<evidence type="ECO:0000313" key="3">
    <source>
        <dbReference type="EMBL" id="MDU0344753.1"/>
    </source>
</evidence>
<dbReference type="SMART" id="SM00710">
    <property type="entry name" value="PbH1"/>
    <property type="match status" value="5"/>
</dbReference>
<organism evidence="3 4">
    <name type="scientific">Microbacterium phycohabitans</name>
    <dbReference type="NCBI Taxonomy" id="3075993"/>
    <lineage>
        <taxon>Bacteria</taxon>
        <taxon>Bacillati</taxon>
        <taxon>Actinomycetota</taxon>
        <taxon>Actinomycetes</taxon>
        <taxon>Micrococcales</taxon>
        <taxon>Microbacteriaceae</taxon>
        <taxon>Microbacterium</taxon>
    </lineage>
</organism>
<dbReference type="Proteomes" id="UP001261125">
    <property type="component" value="Unassembled WGS sequence"/>
</dbReference>
<evidence type="ECO:0000313" key="4">
    <source>
        <dbReference type="Proteomes" id="UP001261125"/>
    </source>
</evidence>
<proteinExistence type="predicted"/>
<comment type="caution">
    <text evidence="3">The sequence shown here is derived from an EMBL/GenBank/DDBJ whole genome shotgun (WGS) entry which is preliminary data.</text>
</comment>
<dbReference type="GO" id="GO:0016787">
    <property type="term" value="F:hydrolase activity"/>
    <property type="evidence" value="ECO:0007669"/>
    <property type="project" value="UniProtKB-KW"/>
</dbReference>
<reference evidence="3 4" key="1">
    <citation type="submission" date="2023-09" db="EMBL/GenBank/DDBJ databases">
        <title>Microbacterium fusihabitans sp. nov., Microbacterium phycihabitans sp. nov., and Microbacterium cervinum sp. nov., isolated from dried seaweeds of beach.</title>
        <authorList>
            <person name="Lee S.D."/>
        </authorList>
    </citation>
    <scope>NUCLEOTIDE SEQUENCE [LARGE SCALE GENOMIC DNA]</scope>
    <source>
        <strain evidence="3 4">KSW2-29</strain>
    </source>
</reference>
<dbReference type="InterPro" id="IPR012334">
    <property type="entry name" value="Pectin_lyas_fold"/>
</dbReference>
<feature type="domain" description="Rhamnogalacturonase A/B/Epimerase-like pectate lyase" evidence="1">
    <location>
        <begin position="46"/>
        <end position="134"/>
    </location>
</feature>
<evidence type="ECO:0000259" key="2">
    <source>
        <dbReference type="Pfam" id="PF13229"/>
    </source>
</evidence>
<dbReference type="InterPro" id="IPR011050">
    <property type="entry name" value="Pectin_lyase_fold/virulence"/>
</dbReference>
<sequence length="528" mass="54997">MDNESLSPSRRDLILMTGVATAGAVAATRGSWRSESTPSAPSNILINVRDHGARGDGSADDSSAVRDAMKVAQSKGQPATIYFPRGTYRVKAGTLTVPAGHPMIIRGDGPRSSQISLSASETSTDALISLDATFAAVEDLQLDGGGSAAGNDLLVLNAGYNRVSNCNIDRAPGAGLAIGKKGRSLAHMLENLIIRDSVSYGIRVHGPAGKDETGSTDGLWSNVDVGRSGLSGVFLQSSSQNMSNVHVWQSGTRAGDDGDQHGFRVTSRTHIFSGCQAEKNLGDGFHFESGGGDGTVISGCRIWENGGAGLIGEGTRHLTVVGSTFTRNGRNNVGDAASDDAVSAAAIHNDGGDAWTITGCSAWDDTNELSAVWVPENSTTPEIPRRGQTMSQTYAYVETGSRGRSSITGAMFRAEEHLSGSSIKTESALLRVSNSDLGDDDVPVVPAAATITLPPWGDVIRVSGQVKVTKISDSRPGRSVTLMFDSDSAGGISDGADMQIRGAFLPNAGGSISLIFLGEKWREQARSA</sequence>
<keyword evidence="4" id="KW-1185">Reference proteome</keyword>